<evidence type="ECO:0000313" key="2">
    <source>
        <dbReference type="Proteomes" id="UP000694886"/>
    </source>
</evidence>
<dbReference type="Gramene" id="Tc09v2_t003540.1">
    <property type="protein sequence ID" value="Tc09v2_p003540.1"/>
    <property type="gene ID" value="Tc09v2_g003540"/>
</dbReference>
<organism evidence="2 3">
    <name type="scientific">Theobroma cacao</name>
    <name type="common">Cacao</name>
    <name type="synonym">Cocoa</name>
    <dbReference type="NCBI Taxonomy" id="3641"/>
    <lineage>
        <taxon>Eukaryota</taxon>
        <taxon>Viridiplantae</taxon>
        <taxon>Streptophyta</taxon>
        <taxon>Embryophyta</taxon>
        <taxon>Tracheophyta</taxon>
        <taxon>Spermatophyta</taxon>
        <taxon>Magnoliopsida</taxon>
        <taxon>eudicotyledons</taxon>
        <taxon>Gunneridae</taxon>
        <taxon>Pentapetalae</taxon>
        <taxon>rosids</taxon>
        <taxon>malvids</taxon>
        <taxon>Malvales</taxon>
        <taxon>Malvaceae</taxon>
        <taxon>Byttnerioideae</taxon>
        <taxon>Theobroma</taxon>
    </lineage>
</organism>
<protein>
    <submittedName>
        <fullName evidence="3">Tetraspanin-19-like isoform X1</fullName>
    </submittedName>
</protein>
<proteinExistence type="predicted"/>
<dbReference type="KEGG" id="tcc:108663434"/>
<evidence type="ECO:0000256" key="1">
    <source>
        <dbReference type="SAM" id="Phobius"/>
    </source>
</evidence>
<reference evidence="3" key="2">
    <citation type="submission" date="2025-08" db="UniProtKB">
        <authorList>
            <consortium name="RefSeq"/>
        </authorList>
    </citation>
    <scope>IDENTIFICATION</scope>
</reference>
<keyword evidence="1" id="KW-1133">Transmembrane helix</keyword>
<feature type="transmembrane region" description="Helical" evidence="1">
    <location>
        <begin position="15"/>
        <end position="35"/>
    </location>
</feature>
<reference evidence="2" key="1">
    <citation type="journal article" date="1997" name="Nucleic Acids Res.">
        <title>tRNAscan-SE: a program for improved detection of transfer RNA genes in genomic sequence.</title>
        <authorList>
            <person name="Lowe T.M."/>
            <person name="Eddy S.R."/>
        </authorList>
    </citation>
    <scope>NUCLEOTIDE SEQUENCE [LARGE SCALE GENOMIC DNA]</scope>
    <source>
        <strain evidence="2">r\B97-61/B2</strain>
    </source>
</reference>
<feature type="transmembrane region" description="Helical" evidence="1">
    <location>
        <begin position="145"/>
        <end position="168"/>
    </location>
</feature>
<keyword evidence="1" id="KW-0472">Membrane</keyword>
<dbReference type="Proteomes" id="UP000694886">
    <property type="component" value="Chromosome 9"/>
</dbReference>
<name>A0AB32WYP9_THECC</name>
<feature type="transmembrane region" description="Helical" evidence="1">
    <location>
        <begin position="90"/>
        <end position="113"/>
    </location>
</feature>
<sequence>MTRCGRCCLHYSMKIVNLVMNFLGIAIIVYSLWLQKKWNDGFAGLPFHSSLPKPWFIYTCLGVGIAVCLSTLFSYMYFHSVIDQAIPQPSFQYIFSICSLLFLEVAVIVTTFFKYDWSSLIAKYIDESHEDFKSFIIFHEKMCQLIALMILVPQQVSVIALAIILWTVGIERMAQTRHWEIPDFTRSFLVGTGSGILVNTRLNCSRCEVLRTGHPRQSLLAYVESVFRMQSQRTPIVC</sequence>
<keyword evidence="1" id="KW-0812">Transmembrane</keyword>
<evidence type="ECO:0000313" key="3">
    <source>
        <dbReference type="RefSeq" id="XP_017982649.1"/>
    </source>
</evidence>
<gene>
    <name evidence="3" type="primary">LOC108663434</name>
</gene>
<accession>A0AB32WYP9</accession>
<dbReference type="RefSeq" id="XP_017982649.1">
    <property type="nucleotide sequence ID" value="XM_018127160.1"/>
</dbReference>
<dbReference type="GeneID" id="108663434"/>
<dbReference type="AlphaFoldDB" id="A0AB32WYP9"/>
<feature type="transmembrane region" description="Helical" evidence="1">
    <location>
        <begin position="55"/>
        <end position="78"/>
    </location>
</feature>